<organism evidence="2 3">
    <name type="scientific">Actinokineospora auranticolor</name>
    <dbReference type="NCBI Taxonomy" id="155976"/>
    <lineage>
        <taxon>Bacteria</taxon>
        <taxon>Bacillati</taxon>
        <taxon>Actinomycetota</taxon>
        <taxon>Actinomycetes</taxon>
        <taxon>Pseudonocardiales</taxon>
        <taxon>Pseudonocardiaceae</taxon>
        <taxon>Actinokineospora</taxon>
    </lineage>
</organism>
<dbReference type="InterPro" id="IPR029063">
    <property type="entry name" value="SAM-dependent_MTases_sf"/>
</dbReference>
<comment type="caution">
    <text evidence="2">The sequence shown here is derived from an EMBL/GenBank/DDBJ whole genome shotgun (WGS) entry which is preliminary data.</text>
</comment>
<dbReference type="Proteomes" id="UP000239203">
    <property type="component" value="Unassembled WGS sequence"/>
</dbReference>
<dbReference type="CDD" id="cd02440">
    <property type="entry name" value="AdoMet_MTases"/>
    <property type="match status" value="1"/>
</dbReference>
<sequence>MTAPVGTEFDPGLLGTRCWLERPGGDRVELPVHRWRGAVSPGDELLLDTCAGPTVDIGCGPGRLTTALTSRGIPALGIDTSPVAVRLTRARGGAALRRDVFDRLPGEGRWSHALLADGNIGIGGDPVTLLRRVTSLLAPGGTVVADIDPPGTGLRRDRVRLRPASGAAARWFPWAWLGADAVAEVATRAGLRLSRLDHDHHRWVVALARR</sequence>
<accession>A0A2S6GLS1</accession>
<keyword evidence="2" id="KW-0808">Transferase</keyword>
<dbReference type="RefSeq" id="WP_104480615.1">
    <property type="nucleotide sequence ID" value="NZ_CP154825.1"/>
</dbReference>
<evidence type="ECO:0000313" key="3">
    <source>
        <dbReference type="Proteomes" id="UP000239203"/>
    </source>
</evidence>
<dbReference type="Pfam" id="PF13649">
    <property type="entry name" value="Methyltransf_25"/>
    <property type="match status" value="1"/>
</dbReference>
<keyword evidence="3" id="KW-1185">Reference proteome</keyword>
<evidence type="ECO:0000259" key="1">
    <source>
        <dbReference type="Pfam" id="PF13649"/>
    </source>
</evidence>
<dbReference type="Gene3D" id="3.40.50.150">
    <property type="entry name" value="Vaccinia Virus protein VP39"/>
    <property type="match status" value="1"/>
</dbReference>
<evidence type="ECO:0000313" key="2">
    <source>
        <dbReference type="EMBL" id="PPK66130.1"/>
    </source>
</evidence>
<feature type="domain" description="Methyltransferase" evidence="1">
    <location>
        <begin position="55"/>
        <end position="141"/>
    </location>
</feature>
<dbReference type="SUPFAM" id="SSF53335">
    <property type="entry name" value="S-adenosyl-L-methionine-dependent methyltransferases"/>
    <property type="match status" value="1"/>
</dbReference>
<dbReference type="GO" id="GO:0032259">
    <property type="term" value="P:methylation"/>
    <property type="evidence" value="ECO:0007669"/>
    <property type="project" value="UniProtKB-KW"/>
</dbReference>
<dbReference type="AlphaFoldDB" id="A0A2S6GLS1"/>
<reference evidence="2 3" key="1">
    <citation type="submission" date="2018-02" db="EMBL/GenBank/DDBJ databases">
        <title>Genomic Encyclopedia of Archaeal and Bacterial Type Strains, Phase II (KMG-II): from individual species to whole genera.</title>
        <authorList>
            <person name="Goeker M."/>
        </authorList>
    </citation>
    <scope>NUCLEOTIDE SEQUENCE [LARGE SCALE GENOMIC DNA]</scope>
    <source>
        <strain evidence="2 3">YU 961-1</strain>
    </source>
</reference>
<proteinExistence type="predicted"/>
<dbReference type="EMBL" id="PTIX01000011">
    <property type="protein sequence ID" value="PPK66130.1"/>
    <property type="molecule type" value="Genomic_DNA"/>
</dbReference>
<name>A0A2S6GLS1_9PSEU</name>
<dbReference type="InterPro" id="IPR041698">
    <property type="entry name" value="Methyltransf_25"/>
</dbReference>
<gene>
    <name evidence="2" type="ORF">CLV40_11194</name>
</gene>
<protein>
    <submittedName>
        <fullName evidence="2">Methyltransferase family protein</fullName>
    </submittedName>
</protein>
<dbReference type="GO" id="GO:0008168">
    <property type="term" value="F:methyltransferase activity"/>
    <property type="evidence" value="ECO:0007669"/>
    <property type="project" value="UniProtKB-KW"/>
</dbReference>
<dbReference type="OrthoDB" id="4484556at2"/>
<keyword evidence="2" id="KW-0489">Methyltransferase</keyword>